<evidence type="ECO:0000313" key="20">
    <source>
        <dbReference type="Proteomes" id="UP000031532"/>
    </source>
</evidence>
<comment type="caution">
    <text evidence="19">The sequence shown here is derived from an EMBL/GenBank/DDBJ whole genome shotgun (WGS) entry which is preliminary data.</text>
</comment>
<feature type="domain" description="ACT" evidence="18">
    <location>
        <begin position="555"/>
        <end position="623"/>
    </location>
</feature>
<organism evidence="19 20">
    <name type="scientific">Scytonema millei VB511283</name>
    <dbReference type="NCBI Taxonomy" id="1245923"/>
    <lineage>
        <taxon>Bacteria</taxon>
        <taxon>Bacillati</taxon>
        <taxon>Cyanobacteriota</taxon>
        <taxon>Cyanophyceae</taxon>
        <taxon>Nostocales</taxon>
        <taxon>Scytonemataceae</taxon>
        <taxon>Scytonema</taxon>
    </lineage>
</organism>
<dbReference type="GO" id="GO:0005524">
    <property type="term" value="F:ATP binding"/>
    <property type="evidence" value="ECO:0007669"/>
    <property type="project" value="UniProtKB-KW"/>
</dbReference>
<evidence type="ECO:0000256" key="11">
    <source>
        <dbReference type="ARBA" id="ARBA00022777"/>
    </source>
</evidence>
<dbReference type="CDD" id="cd04261">
    <property type="entry name" value="AAK_AKii-LysC-BS"/>
    <property type="match status" value="1"/>
</dbReference>
<comment type="pathway">
    <text evidence="4 17">Amino-acid biosynthesis; L-threonine biosynthesis; L-threonine from L-aspartate: step 1/5.</text>
</comment>
<dbReference type="Gene3D" id="3.30.2130.10">
    <property type="entry name" value="VC0802-like"/>
    <property type="match status" value="2"/>
</dbReference>
<dbReference type="GO" id="GO:0019877">
    <property type="term" value="P:diaminopimelate biosynthetic process"/>
    <property type="evidence" value="ECO:0007669"/>
    <property type="project" value="UniProtKB-KW"/>
</dbReference>
<evidence type="ECO:0000256" key="7">
    <source>
        <dbReference type="ARBA" id="ARBA00022605"/>
    </source>
</evidence>
<dbReference type="InterPro" id="IPR054352">
    <property type="entry name" value="ACT_Aspartokinase"/>
</dbReference>
<dbReference type="GO" id="GO:0004072">
    <property type="term" value="F:aspartate kinase activity"/>
    <property type="evidence" value="ECO:0007669"/>
    <property type="project" value="UniProtKB-EC"/>
</dbReference>
<dbReference type="NCBIfam" id="NF005155">
    <property type="entry name" value="PRK06635.1-4"/>
    <property type="match status" value="1"/>
</dbReference>
<keyword evidence="11 19" id="KW-0418">Kinase</keyword>
<comment type="function">
    <text evidence="1">Catalyzes the phosphorylation of the beta-carboxyl group of aspartic acid with ATP to yield 4-phospho-L-aspartate, which is involved in the branched biosynthetic pathway leading to the biosynthesis of amino acids threonine, isoleucine and methionine.</text>
</comment>
<dbReference type="Proteomes" id="UP000031532">
    <property type="component" value="Unassembled WGS sequence"/>
</dbReference>
<dbReference type="SUPFAM" id="SSF53633">
    <property type="entry name" value="Carbamate kinase-like"/>
    <property type="match status" value="1"/>
</dbReference>
<feature type="domain" description="ACT" evidence="18">
    <location>
        <begin position="273"/>
        <end position="353"/>
    </location>
</feature>
<dbReference type="NCBIfam" id="TIGR00656">
    <property type="entry name" value="asp_kin_monofn"/>
    <property type="match status" value="1"/>
</dbReference>
<comment type="pathway">
    <text evidence="2 17">Amino-acid biosynthesis; L-lysine biosynthesis via DAP pathway; (S)-tetrahydrodipicolinate from L-aspartate: step 1/4.</text>
</comment>
<keyword evidence="9" id="KW-0677">Repeat</keyword>
<evidence type="ECO:0000256" key="9">
    <source>
        <dbReference type="ARBA" id="ARBA00022737"/>
    </source>
</evidence>
<keyword evidence="20" id="KW-1185">Reference proteome</keyword>
<feature type="domain" description="ACT" evidence="18">
    <location>
        <begin position="361"/>
        <end position="433"/>
    </location>
</feature>
<comment type="pathway">
    <text evidence="3 17">Amino-acid biosynthesis; L-methionine biosynthesis via de novo pathway; L-homoserine from L-aspartate: step 1/3.</text>
</comment>
<evidence type="ECO:0000256" key="16">
    <source>
        <dbReference type="ARBA" id="ARBA00063835"/>
    </source>
</evidence>
<dbReference type="Pfam" id="PF22468">
    <property type="entry name" value="ACT_9"/>
    <property type="match status" value="2"/>
</dbReference>
<dbReference type="NCBIfam" id="NF005656">
    <property type="entry name" value="PRK07431.1"/>
    <property type="match status" value="1"/>
</dbReference>
<dbReference type="PROSITE" id="PS00324">
    <property type="entry name" value="ASPARTOKINASE"/>
    <property type="match status" value="1"/>
</dbReference>
<gene>
    <name evidence="19" type="ORF">QH73_0023285</name>
</gene>
<accession>A0A9X5E9R5</accession>
<sequence length="623" mass="66163">MTLIVQKYGGTSVGSVERIQAVADRVLQTVKAGNALVVVVSAMGKSTDALVKLAHEVSANPSRREMDMLLSTGEQVTIALLSMALQELGQPAISLTGAQVGIVTEAEHTRARILHIQTSRIEKQLKIGKVVVVAGFQGITSTEELEITTLGRGGSDTSAVALAAALRADCCEIYTDVPGILTTDPRLVPEAQLMTEITCNEMLELASLGAKVLHPRAVEIARNYGVPLVVRSSWTSDPGTWVVSPKPQPRPLVDLEIARPVDGVELDADQARIALLRVPDRPGVAARLFSEIARQGLDVDLIVQSIHEGNSNDIAFTVTTSLLKQTEAVAAAIAPVLRSHPDPRSEEAEVMVQPHIAKVSIDGAGMIGRPGVAAQMFSTLAEAGINIQMISTSEVKVSCVIDATDGDRAVAALREAFEIAEERVVLDREEVKSQKLEVKNNSEFQIPNSEFRIPNSPVRGVALDINQARLAILQVPDRPGLAARLFGLLARENISVDTIIQSQRCRIANGVPKRDIVCTVAQMDAIAAKQALEQAAPEYGWGQVVVDTAIAKVSVVGARMVGQPGVAAKMFAALAQEQINIQMIATSEIKISCVVAQEQGVAALQAIHAAFGLSGSGEIQVSA</sequence>
<evidence type="ECO:0000256" key="4">
    <source>
        <dbReference type="ARBA" id="ARBA00005139"/>
    </source>
</evidence>
<reference evidence="19 20" key="1">
    <citation type="journal article" date="2015" name="Genome Announc.">
        <title>Draft Genome Sequence of the Terrestrial Cyanobacterium Scytonema millei VB511283, Isolated from Eastern India.</title>
        <authorList>
            <person name="Sen D."/>
            <person name="Chandrababunaidu M.M."/>
            <person name="Singh D."/>
            <person name="Sanghi N."/>
            <person name="Ghorai A."/>
            <person name="Mishra G.P."/>
            <person name="Madduluri M."/>
            <person name="Adhikary S.P."/>
            <person name="Tripathy S."/>
        </authorList>
    </citation>
    <scope>NUCLEOTIDE SEQUENCE [LARGE SCALE GENOMIC DNA]</scope>
    <source>
        <strain evidence="19 20">VB511283</strain>
    </source>
</reference>
<dbReference type="NCBIfam" id="NF005154">
    <property type="entry name" value="PRK06635.1-2"/>
    <property type="match status" value="1"/>
</dbReference>
<dbReference type="AlphaFoldDB" id="A0A9X5E9R5"/>
<evidence type="ECO:0000256" key="1">
    <source>
        <dbReference type="ARBA" id="ARBA00003121"/>
    </source>
</evidence>
<dbReference type="GO" id="GO:0005829">
    <property type="term" value="C:cytosol"/>
    <property type="evidence" value="ECO:0007669"/>
    <property type="project" value="TreeGrafter"/>
</dbReference>
<keyword evidence="13" id="KW-0220">Diaminopimelate biosynthesis</keyword>
<evidence type="ECO:0000313" key="19">
    <source>
        <dbReference type="EMBL" id="NHC37523.1"/>
    </source>
</evidence>
<dbReference type="FunFam" id="3.40.1160.10:FF:000002">
    <property type="entry name" value="Aspartokinase"/>
    <property type="match status" value="1"/>
</dbReference>
<dbReference type="Gene3D" id="3.40.1160.10">
    <property type="entry name" value="Acetylglutamate kinase-like"/>
    <property type="match status" value="1"/>
</dbReference>
<dbReference type="InterPro" id="IPR001341">
    <property type="entry name" value="Asp_kinase"/>
</dbReference>
<dbReference type="Pfam" id="PF00696">
    <property type="entry name" value="AA_kinase"/>
    <property type="match status" value="1"/>
</dbReference>
<name>A0A9X5E9R5_9CYAN</name>
<dbReference type="InterPro" id="IPR002912">
    <property type="entry name" value="ACT_dom"/>
</dbReference>
<dbReference type="NCBIfam" id="TIGR00657">
    <property type="entry name" value="asp_kinases"/>
    <property type="match status" value="1"/>
</dbReference>
<evidence type="ECO:0000256" key="14">
    <source>
        <dbReference type="ARBA" id="ARBA00023154"/>
    </source>
</evidence>
<dbReference type="GO" id="GO:0009089">
    <property type="term" value="P:lysine biosynthetic process via diaminopimelate"/>
    <property type="evidence" value="ECO:0007669"/>
    <property type="project" value="InterPro"/>
</dbReference>
<keyword evidence="12" id="KW-0067">ATP-binding</keyword>
<dbReference type="PANTHER" id="PTHR21499:SF3">
    <property type="entry name" value="ASPARTOKINASE"/>
    <property type="match status" value="1"/>
</dbReference>
<keyword evidence="10" id="KW-0547">Nucleotide-binding</keyword>
<dbReference type="InterPro" id="IPR018042">
    <property type="entry name" value="Aspartate_kinase_CS"/>
</dbReference>
<dbReference type="InterPro" id="IPR001048">
    <property type="entry name" value="Asp/Glu/Uridylate_kinase"/>
</dbReference>
<evidence type="ECO:0000256" key="2">
    <source>
        <dbReference type="ARBA" id="ARBA00004766"/>
    </source>
</evidence>
<dbReference type="CDD" id="cd04923">
    <property type="entry name" value="ACT_AK-LysC-DapG-like_2"/>
    <property type="match status" value="2"/>
</dbReference>
<comment type="catalytic activity">
    <reaction evidence="15">
        <text>L-aspartate + ATP = 4-phospho-L-aspartate + ADP</text>
        <dbReference type="Rhea" id="RHEA:23776"/>
        <dbReference type="ChEBI" id="CHEBI:29991"/>
        <dbReference type="ChEBI" id="CHEBI:30616"/>
        <dbReference type="ChEBI" id="CHEBI:57535"/>
        <dbReference type="ChEBI" id="CHEBI:456216"/>
        <dbReference type="EC" id="2.7.2.4"/>
    </reaction>
</comment>
<dbReference type="SUPFAM" id="SSF55021">
    <property type="entry name" value="ACT-like"/>
    <property type="match status" value="4"/>
</dbReference>
<evidence type="ECO:0000256" key="6">
    <source>
        <dbReference type="ARBA" id="ARBA00013059"/>
    </source>
</evidence>
<dbReference type="InterPro" id="IPR045865">
    <property type="entry name" value="ACT-like_dom_sf"/>
</dbReference>
<dbReference type="InterPro" id="IPR041740">
    <property type="entry name" value="AKii-LysC-BS"/>
</dbReference>
<dbReference type="PANTHER" id="PTHR21499">
    <property type="entry name" value="ASPARTATE KINASE"/>
    <property type="match status" value="1"/>
</dbReference>
<comment type="similarity">
    <text evidence="5">Belongs to the aspartokinase family.</text>
</comment>
<dbReference type="Pfam" id="PF01842">
    <property type="entry name" value="ACT"/>
    <property type="match status" value="2"/>
</dbReference>
<dbReference type="CDD" id="cd04913">
    <property type="entry name" value="ACT_AKii-LysC-BS-like_1"/>
    <property type="match status" value="2"/>
</dbReference>
<dbReference type="GO" id="GO:0009090">
    <property type="term" value="P:homoserine biosynthetic process"/>
    <property type="evidence" value="ECO:0007669"/>
    <property type="project" value="TreeGrafter"/>
</dbReference>
<dbReference type="FunFam" id="3.30.2130.10:FF:000001">
    <property type="entry name" value="Bifunctional aspartokinase/homoserine dehydrogenase"/>
    <property type="match status" value="2"/>
</dbReference>
<evidence type="ECO:0000256" key="13">
    <source>
        <dbReference type="ARBA" id="ARBA00022915"/>
    </source>
</evidence>
<comment type="subunit">
    <text evidence="16">Tetramer consisting of 2 isoforms Alpha (catalytic and regulation) and of a homodimer of 2 isoforms Beta (regulation).</text>
</comment>
<evidence type="ECO:0000256" key="8">
    <source>
        <dbReference type="ARBA" id="ARBA00022679"/>
    </source>
</evidence>
<dbReference type="RefSeq" id="WP_039713485.1">
    <property type="nucleotide sequence ID" value="NZ_JTJC03000009.1"/>
</dbReference>
<evidence type="ECO:0000259" key="18">
    <source>
        <dbReference type="PROSITE" id="PS51671"/>
    </source>
</evidence>
<evidence type="ECO:0000256" key="15">
    <source>
        <dbReference type="ARBA" id="ARBA00047872"/>
    </source>
</evidence>
<evidence type="ECO:0000256" key="5">
    <source>
        <dbReference type="ARBA" id="ARBA00010122"/>
    </source>
</evidence>
<dbReference type="OrthoDB" id="9799110at2"/>
<protein>
    <recommendedName>
        <fullName evidence="6">aspartate kinase</fullName>
        <ecNumber evidence="6">2.7.2.4</ecNumber>
    </recommendedName>
</protein>
<dbReference type="InterPro" id="IPR036393">
    <property type="entry name" value="AceGlu_kinase-like_sf"/>
</dbReference>
<dbReference type="InterPro" id="IPR005260">
    <property type="entry name" value="Asp_kin_monofn"/>
</dbReference>
<evidence type="ECO:0000256" key="17">
    <source>
        <dbReference type="RuleBase" id="RU004249"/>
    </source>
</evidence>
<evidence type="ECO:0000256" key="10">
    <source>
        <dbReference type="ARBA" id="ARBA00022741"/>
    </source>
</evidence>
<proteinExistence type="inferred from homology"/>
<dbReference type="EC" id="2.7.2.4" evidence="6"/>
<evidence type="ECO:0000256" key="3">
    <source>
        <dbReference type="ARBA" id="ARBA00004986"/>
    </source>
</evidence>
<dbReference type="EMBL" id="JTJC03000009">
    <property type="protein sequence ID" value="NHC37523.1"/>
    <property type="molecule type" value="Genomic_DNA"/>
</dbReference>
<keyword evidence="7 17" id="KW-0028">Amino-acid biosynthesis</keyword>
<feature type="domain" description="ACT" evidence="18">
    <location>
        <begin position="470"/>
        <end position="553"/>
    </location>
</feature>
<keyword evidence="8 19" id="KW-0808">Transferase</keyword>
<keyword evidence="14" id="KW-0457">Lysine biosynthesis</keyword>
<evidence type="ECO:0000256" key="12">
    <source>
        <dbReference type="ARBA" id="ARBA00022840"/>
    </source>
</evidence>
<dbReference type="PROSITE" id="PS51671">
    <property type="entry name" value="ACT"/>
    <property type="match status" value="4"/>
</dbReference>